<keyword evidence="9 16" id="KW-1133">Transmembrane helix</keyword>
<evidence type="ECO:0000313" key="21">
    <source>
        <dbReference type="Proteomes" id="UP000585272"/>
    </source>
</evidence>
<dbReference type="PROSITE" id="PS50857">
    <property type="entry name" value="COX2_CUA"/>
    <property type="match status" value="1"/>
</dbReference>
<dbReference type="EC" id="7.1.1.9" evidence="15"/>
<keyword evidence="17" id="KW-0732">Signal</keyword>
<evidence type="ECO:0000256" key="3">
    <source>
        <dbReference type="ARBA" id="ARBA00022448"/>
    </source>
</evidence>
<dbReference type="InterPro" id="IPR001505">
    <property type="entry name" value="Copper_CuA"/>
</dbReference>
<dbReference type="Pfam" id="PF02790">
    <property type="entry name" value="COX2_TM"/>
    <property type="match status" value="1"/>
</dbReference>
<keyword evidence="4 14" id="KW-0679">Respiratory chain</keyword>
<proteinExistence type="inferred from homology"/>
<dbReference type="InterPro" id="IPR045187">
    <property type="entry name" value="CcO_II"/>
</dbReference>
<comment type="cofactor">
    <cofactor evidence="15">
        <name>Cu cation</name>
        <dbReference type="ChEBI" id="CHEBI:23378"/>
    </cofactor>
    <text evidence="15">Binds a copper A center.</text>
</comment>
<dbReference type="InterPro" id="IPR036257">
    <property type="entry name" value="Cyt_c_oxidase_su2_TM_sf"/>
</dbReference>
<keyword evidence="3 14" id="KW-0813">Transport</keyword>
<dbReference type="Gene3D" id="2.60.40.420">
    <property type="entry name" value="Cupredoxins - blue copper proteins"/>
    <property type="match status" value="1"/>
</dbReference>
<evidence type="ECO:0000256" key="7">
    <source>
        <dbReference type="ARBA" id="ARBA00022967"/>
    </source>
</evidence>
<dbReference type="PROSITE" id="PS00078">
    <property type="entry name" value="COX2"/>
    <property type="match status" value="1"/>
</dbReference>
<keyword evidence="11 16" id="KW-0472">Membrane</keyword>
<feature type="chain" id="PRO_5033033742" description="Cytochrome c oxidase subunit 2" evidence="17">
    <location>
        <begin position="33"/>
        <end position="296"/>
    </location>
</feature>
<dbReference type="PRINTS" id="PR01166">
    <property type="entry name" value="CYCOXIDASEII"/>
</dbReference>
<evidence type="ECO:0000256" key="14">
    <source>
        <dbReference type="RuleBase" id="RU000456"/>
    </source>
</evidence>
<evidence type="ECO:0000256" key="4">
    <source>
        <dbReference type="ARBA" id="ARBA00022660"/>
    </source>
</evidence>
<dbReference type="GO" id="GO:0005886">
    <property type="term" value="C:plasma membrane"/>
    <property type="evidence" value="ECO:0007669"/>
    <property type="project" value="UniProtKB-SubCell"/>
</dbReference>
<dbReference type="SUPFAM" id="SSF81464">
    <property type="entry name" value="Cytochrome c oxidase subunit II-like, transmembrane region"/>
    <property type="match status" value="1"/>
</dbReference>
<evidence type="ECO:0000256" key="9">
    <source>
        <dbReference type="ARBA" id="ARBA00022989"/>
    </source>
</evidence>
<evidence type="ECO:0000256" key="16">
    <source>
        <dbReference type="SAM" id="Phobius"/>
    </source>
</evidence>
<dbReference type="GO" id="GO:0042773">
    <property type="term" value="P:ATP synthesis coupled electron transport"/>
    <property type="evidence" value="ECO:0007669"/>
    <property type="project" value="TreeGrafter"/>
</dbReference>
<dbReference type="InterPro" id="IPR014222">
    <property type="entry name" value="Cyt_c_oxidase_su2"/>
</dbReference>
<dbReference type="RefSeq" id="WP_246344882.1">
    <property type="nucleotide sequence ID" value="NZ_JACHNU010000002.1"/>
</dbReference>
<dbReference type="PROSITE" id="PS50999">
    <property type="entry name" value="COX2_TM"/>
    <property type="match status" value="1"/>
</dbReference>
<accession>A0A840IEE9</accession>
<comment type="catalytic activity">
    <reaction evidence="13 15">
        <text>4 Fe(II)-[cytochrome c] + O2 + 8 H(+)(in) = 4 Fe(III)-[cytochrome c] + 2 H2O + 4 H(+)(out)</text>
        <dbReference type="Rhea" id="RHEA:11436"/>
        <dbReference type="Rhea" id="RHEA-COMP:10350"/>
        <dbReference type="Rhea" id="RHEA-COMP:14399"/>
        <dbReference type="ChEBI" id="CHEBI:15377"/>
        <dbReference type="ChEBI" id="CHEBI:15378"/>
        <dbReference type="ChEBI" id="CHEBI:15379"/>
        <dbReference type="ChEBI" id="CHEBI:29033"/>
        <dbReference type="ChEBI" id="CHEBI:29034"/>
        <dbReference type="EC" id="7.1.1.9"/>
    </reaction>
</comment>
<evidence type="ECO:0000256" key="15">
    <source>
        <dbReference type="RuleBase" id="RU004024"/>
    </source>
</evidence>
<organism evidence="20 21">
    <name type="scientific">Conexibacter arvalis</name>
    <dbReference type="NCBI Taxonomy" id="912552"/>
    <lineage>
        <taxon>Bacteria</taxon>
        <taxon>Bacillati</taxon>
        <taxon>Actinomycetota</taxon>
        <taxon>Thermoleophilia</taxon>
        <taxon>Solirubrobacterales</taxon>
        <taxon>Conexibacteraceae</taxon>
        <taxon>Conexibacter</taxon>
    </lineage>
</organism>
<keyword evidence="7" id="KW-1278">Translocase</keyword>
<dbReference type="InterPro" id="IPR011759">
    <property type="entry name" value="Cyt_c_oxidase_su2_TM_dom"/>
</dbReference>
<dbReference type="EMBL" id="JACHNU010000002">
    <property type="protein sequence ID" value="MBB4662444.1"/>
    <property type="molecule type" value="Genomic_DNA"/>
</dbReference>
<evidence type="ECO:0000256" key="1">
    <source>
        <dbReference type="ARBA" id="ARBA00004141"/>
    </source>
</evidence>
<evidence type="ECO:0000259" key="18">
    <source>
        <dbReference type="PROSITE" id="PS50857"/>
    </source>
</evidence>
<gene>
    <name evidence="20" type="ORF">BDZ31_002030</name>
</gene>
<evidence type="ECO:0000256" key="5">
    <source>
        <dbReference type="ARBA" id="ARBA00022692"/>
    </source>
</evidence>
<dbReference type="NCBIfam" id="TIGR02866">
    <property type="entry name" value="CoxB"/>
    <property type="match status" value="1"/>
</dbReference>
<name>A0A840IEE9_9ACTN</name>
<sequence length="296" mass="32672">MRPETASIRRRAVAALLLATIGSLVFASGAFADFFTPESGGSPNADQIDSLYKIILYIAIVVFVVVEGALFYSLWRFRAKKGAVAAQIHGNTRLEISWTVGAALILVALAAVTFSKLSSIQDPPNSDPDGLELADGVLTASVDMPRPPNGRALVICVSGRQYIWRYTYGADCRRNPFGLVYSYEEMVVPAKTTVVLDIEATDVIHSWWIPKLGGKFDAVPGYKNYTWFKAPKAGETYVGQCAELCGRNHADMTARVRVVTPDEYTAWLDQQRRDIADADRQVQELRRELFSDGDLN</sequence>
<dbReference type="Gene3D" id="1.10.287.90">
    <property type="match status" value="1"/>
</dbReference>
<feature type="transmembrane region" description="Helical" evidence="16">
    <location>
        <begin position="96"/>
        <end position="114"/>
    </location>
</feature>
<keyword evidence="21" id="KW-1185">Reference proteome</keyword>
<evidence type="ECO:0000256" key="13">
    <source>
        <dbReference type="ARBA" id="ARBA00047816"/>
    </source>
</evidence>
<dbReference type="InterPro" id="IPR008972">
    <property type="entry name" value="Cupredoxin"/>
</dbReference>
<dbReference type="SUPFAM" id="SSF49503">
    <property type="entry name" value="Cupredoxins"/>
    <property type="match status" value="1"/>
</dbReference>
<dbReference type="GO" id="GO:0004129">
    <property type="term" value="F:cytochrome-c oxidase activity"/>
    <property type="evidence" value="ECO:0007669"/>
    <property type="project" value="UniProtKB-EC"/>
</dbReference>
<comment type="similarity">
    <text evidence="2 14">Belongs to the cytochrome c oxidase subunit 2 family.</text>
</comment>
<dbReference type="Proteomes" id="UP000585272">
    <property type="component" value="Unassembled WGS sequence"/>
</dbReference>
<dbReference type="InterPro" id="IPR002429">
    <property type="entry name" value="CcO_II-like_C"/>
</dbReference>
<feature type="domain" description="Cytochrome oxidase subunit II copper A binding" evidence="18">
    <location>
        <begin position="150"/>
        <end position="270"/>
    </location>
</feature>
<comment type="subcellular location">
    <subcellularLocation>
        <location evidence="14">Cell membrane</location>
        <topology evidence="14">Multi-pass membrane protein</topology>
    </subcellularLocation>
    <subcellularLocation>
        <location evidence="1">Membrane</location>
        <topology evidence="1">Multi-pass membrane protein</topology>
    </subcellularLocation>
</comment>
<evidence type="ECO:0000256" key="8">
    <source>
        <dbReference type="ARBA" id="ARBA00022982"/>
    </source>
</evidence>
<dbReference type="Pfam" id="PF00116">
    <property type="entry name" value="COX2"/>
    <property type="match status" value="1"/>
</dbReference>
<evidence type="ECO:0000256" key="11">
    <source>
        <dbReference type="ARBA" id="ARBA00023136"/>
    </source>
</evidence>
<keyword evidence="10 15" id="KW-0186">Copper</keyword>
<evidence type="ECO:0000313" key="20">
    <source>
        <dbReference type="EMBL" id="MBB4662444.1"/>
    </source>
</evidence>
<feature type="signal peptide" evidence="17">
    <location>
        <begin position="1"/>
        <end position="32"/>
    </location>
</feature>
<comment type="caution">
    <text evidence="20">The sequence shown here is derived from an EMBL/GenBank/DDBJ whole genome shotgun (WGS) entry which is preliminary data.</text>
</comment>
<keyword evidence="5 14" id="KW-0812">Transmembrane</keyword>
<dbReference type="GO" id="GO:0005507">
    <property type="term" value="F:copper ion binding"/>
    <property type="evidence" value="ECO:0007669"/>
    <property type="project" value="InterPro"/>
</dbReference>
<dbReference type="PANTHER" id="PTHR22888">
    <property type="entry name" value="CYTOCHROME C OXIDASE, SUBUNIT II"/>
    <property type="match status" value="1"/>
</dbReference>
<evidence type="ECO:0000256" key="10">
    <source>
        <dbReference type="ARBA" id="ARBA00023008"/>
    </source>
</evidence>
<evidence type="ECO:0000256" key="17">
    <source>
        <dbReference type="SAM" id="SignalP"/>
    </source>
</evidence>
<dbReference type="PANTHER" id="PTHR22888:SF9">
    <property type="entry name" value="CYTOCHROME C OXIDASE SUBUNIT 2"/>
    <property type="match status" value="1"/>
</dbReference>
<evidence type="ECO:0000259" key="19">
    <source>
        <dbReference type="PROSITE" id="PS50999"/>
    </source>
</evidence>
<reference evidence="20 21" key="1">
    <citation type="submission" date="2020-08" db="EMBL/GenBank/DDBJ databases">
        <title>Genomic Encyclopedia of Archaeal and Bacterial Type Strains, Phase II (KMG-II): from individual species to whole genera.</title>
        <authorList>
            <person name="Goeker M."/>
        </authorList>
    </citation>
    <scope>NUCLEOTIDE SEQUENCE [LARGE SCALE GENOMIC DNA]</scope>
    <source>
        <strain evidence="20 21">DSM 23288</strain>
    </source>
</reference>
<keyword evidence="6 15" id="KW-0479">Metal-binding</keyword>
<dbReference type="GO" id="GO:0016491">
    <property type="term" value="F:oxidoreductase activity"/>
    <property type="evidence" value="ECO:0007669"/>
    <property type="project" value="InterPro"/>
</dbReference>
<evidence type="ECO:0000256" key="2">
    <source>
        <dbReference type="ARBA" id="ARBA00007866"/>
    </source>
</evidence>
<dbReference type="AlphaFoldDB" id="A0A840IEE9"/>
<feature type="domain" description="Cytochrome oxidase subunit II transmembrane region profile" evidence="19">
    <location>
        <begin position="26"/>
        <end position="124"/>
    </location>
</feature>
<comment type="function">
    <text evidence="12 15">Subunits I and II form the functional core of the enzyme complex. Electrons originating in cytochrome c are transferred via heme a and Cu(A) to the binuclear center formed by heme a3 and Cu(B).</text>
</comment>
<protein>
    <recommendedName>
        <fullName evidence="15">Cytochrome c oxidase subunit 2</fullName>
        <ecNumber evidence="15">7.1.1.9</ecNumber>
    </recommendedName>
</protein>
<evidence type="ECO:0000256" key="12">
    <source>
        <dbReference type="ARBA" id="ARBA00024688"/>
    </source>
</evidence>
<evidence type="ECO:0000256" key="6">
    <source>
        <dbReference type="ARBA" id="ARBA00022723"/>
    </source>
</evidence>
<feature type="transmembrane region" description="Helical" evidence="16">
    <location>
        <begin position="56"/>
        <end position="75"/>
    </location>
</feature>
<keyword evidence="8 14" id="KW-0249">Electron transport</keyword>